<dbReference type="AlphaFoldDB" id="A0A1M4TGV4"/>
<dbReference type="Proteomes" id="UP000184334">
    <property type="component" value="Unassembled WGS sequence"/>
</dbReference>
<dbReference type="Pfam" id="PF13563">
    <property type="entry name" value="2_5_RNA_ligase2"/>
    <property type="match status" value="1"/>
</dbReference>
<dbReference type="InterPro" id="IPR009097">
    <property type="entry name" value="Cyclic_Pdiesterase"/>
</dbReference>
<dbReference type="EMBL" id="FQUI01000004">
    <property type="protein sequence ID" value="SHE43742.1"/>
    <property type="molecule type" value="Genomic_DNA"/>
</dbReference>
<dbReference type="GO" id="GO:0008664">
    <property type="term" value="F:RNA 2',3'-cyclic 3'-phosphodiesterase activity"/>
    <property type="evidence" value="ECO:0007669"/>
    <property type="project" value="UniProtKB-EC"/>
</dbReference>
<evidence type="ECO:0000256" key="2">
    <source>
        <dbReference type="HAMAP-Rule" id="MF_01940"/>
    </source>
</evidence>
<comment type="similarity">
    <text evidence="2">Belongs to the 2H phosphoesterase superfamily. ThpR family.</text>
</comment>
<dbReference type="GO" id="GO:0016874">
    <property type="term" value="F:ligase activity"/>
    <property type="evidence" value="ECO:0007669"/>
    <property type="project" value="UniProtKB-KW"/>
</dbReference>
<dbReference type="SUPFAM" id="SSF55144">
    <property type="entry name" value="LigT-like"/>
    <property type="match status" value="1"/>
</dbReference>
<feature type="active site" description="Proton donor" evidence="2">
    <location>
        <position position="47"/>
    </location>
</feature>
<dbReference type="NCBIfam" id="TIGR02258">
    <property type="entry name" value="2_5_ligase"/>
    <property type="match status" value="1"/>
</dbReference>
<name>A0A1M4TGV4_MARH1</name>
<evidence type="ECO:0000256" key="1">
    <source>
        <dbReference type="ARBA" id="ARBA00022801"/>
    </source>
</evidence>
<protein>
    <recommendedName>
        <fullName evidence="2">RNA 2',3'-cyclic phosphodiesterase</fullName>
        <shortName evidence="2">RNA 2',3'-CPDase</shortName>
        <ecNumber evidence="2">3.1.4.58</ecNumber>
    </recommendedName>
</protein>
<dbReference type="EC" id="3.1.4.58" evidence="2"/>
<dbReference type="HAMAP" id="MF_01940">
    <property type="entry name" value="RNA_CPDase"/>
    <property type="match status" value="1"/>
</dbReference>
<feature type="active site" description="Proton acceptor" evidence="2">
    <location>
        <position position="135"/>
    </location>
</feature>
<keyword evidence="1 2" id="KW-0378">Hydrolase</keyword>
<sequence length="197" mass="22708">MNNKNKHLRTFIALDVNQSVRDILRDTVLKLERMGFKGNWTKPENIHLTLYFMGDTYITKITEVAKRMEERIIGFPTFAFSLSEVGYFKMRDFPRVIWLGVEGGNTLKQLHNEVIKSLKLSNIQVSESESNFQPHLTVGRIKKVPDFWEKLIKVLDIEKVIVPVSAVHIYSSTLTKTGPIYKKLYTIDFEGGMIING</sequence>
<organism evidence="3 4">
    <name type="scientific">Marinitoga hydrogenitolerans (strain DSM 16785 / JCM 12826 / AT1271)</name>
    <dbReference type="NCBI Taxonomy" id="1122195"/>
    <lineage>
        <taxon>Bacteria</taxon>
        <taxon>Thermotogati</taxon>
        <taxon>Thermotogota</taxon>
        <taxon>Thermotogae</taxon>
        <taxon>Petrotogales</taxon>
        <taxon>Petrotogaceae</taxon>
        <taxon>Marinitoga</taxon>
    </lineage>
</organism>
<feature type="short sequence motif" description="HXTX 2" evidence="2">
    <location>
        <begin position="135"/>
        <end position="138"/>
    </location>
</feature>
<comment type="catalytic activity">
    <reaction evidence="2">
        <text>a 3'-end 2',3'-cyclophospho-ribonucleotide-RNA + H2O = a 3'-end 2'-phospho-ribonucleotide-RNA + H(+)</text>
        <dbReference type="Rhea" id="RHEA:11828"/>
        <dbReference type="Rhea" id="RHEA-COMP:10464"/>
        <dbReference type="Rhea" id="RHEA-COMP:17353"/>
        <dbReference type="ChEBI" id="CHEBI:15377"/>
        <dbReference type="ChEBI" id="CHEBI:15378"/>
        <dbReference type="ChEBI" id="CHEBI:83064"/>
        <dbReference type="ChEBI" id="CHEBI:173113"/>
        <dbReference type="EC" id="3.1.4.58"/>
    </reaction>
</comment>
<dbReference type="Gene3D" id="3.90.1140.10">
    <property type="entry name" value="Cyclic phosphodiesterase"/>
    <property type="match status" value="1"/>
</dbReference>
<comment type="function">
    <text evidence="2">Hydrolyzes RNA 2',3'-cyclic phosphodiester to an RNA 2'-phosphomonoester.</text>
</comment>
<dbReference type="STRING" id="1122195.SAMN02745164_00436"/>
<dbReference type="GO" id="GO:0004113">
    <property type="term" value="F:2',3'-cyclic-nucleotide 3'-phosphodiesterase activity"/>
    <property type="evidence" value="ECO:0007669"/>
    <property type="project" value="InterPro"/>
</dbReference>
<dbReference type="RefSeq" id="WP_072862982.1">
    <property type="nucleotide sequence ID" value="NZ_FQUI01000004.1"/>
</dbReference>
<dbReference type="PANTHER" id="PTHR35561">
    <property type="entry name" value="RNA 2',3'-CYCLIC PHOSPHODIESTERASE"/>
    <property type="match status" value="1"/>
</dbReference>
<dbReference type="InterPro" id="IPR004175">
    <property type="entry name" value="RNA_CPDase"/>
</dbReference>
<gene>
    <name evidence="3" type="ORF">SAMN02745164_00436</name>
</gene>
<evidence type="ECO:0000313" key="4">
    <source>
        <dbReference type="Proteomes" id="UP000184334"/>
    </source>
</evidence>
<feature type="short sequence motif" description="HXTX 1" evidence="2">
    <location>
        <begin position="47"/>
        <end position="50"/>
    </location>
</feature>
<evidence type="ECO:0000313" key="3">
    <source>
        <dbReference type="EMBL" id="SHE43742.1"/>
    </source>
</evidence>
<keyword evidence="3" id="KW-0436">Ligase</keyword>
<proteinExistence type="inferred from homology"/>
<accession>A0A1M4TGV4</accession>
<reference evidence="3" key="1">
    <citation type="submission" date="2016-11" db="EMBL/GenBank/DDBJ databases">
        <authorList>
            <person name="Varghese N."/>
            <person name="Submissions S."/>
        </authorList>
    </citation>
    <scope>NUCLEOTIDE SEQUENCE [LARGE SCALE GENOMIC DNA]</scope>
    <source>
        <strain evidence="3">DSM 16785</strain>
    </source>
</reference>
<dbReference type="PANTHER" id="PTHR35561:SF1">
    <property type="entry name" value="RNA 2',3'-CYCLIC PHOSPHODIESTERASE"/>
    <property type="match status" value="1"/>
</dbReference>
<dbReference type="OrthoDB" id="9789350at2"/>
<comment type="caution">
    <text evidence="3">The sequence shown here is derived from an EMBL/GenBank/DDBJ whole genome shotgun (WGS) entry which is preliminary data.</text>
</comment>
<keyword evidence="4" id="KW-1185">Reference proteome</keyword>